<dbReference type="Gene3D" id="1.20.120.450">
    <property type="entry name" value="dinb family like domain"/>
    <property type="match status" value="1"/>
</dbReference>
<dbReference type="Proteomes" id="UP000092573">
    <property type="component" value="Chromosome"/>
</dbReference>
<accession>A0A1B1MYH2</accession>
<protein>
    <recommendedName>
        <fullName evidence="3">DinB-like domain-containing protein</fullName>
    </recommendedName>
</protein>
<dbReference type="Pfam" id="PF07609">
    <property type="entry name" value="DUF1572"/>
    <property type="match status" value="1"/>
</dbReference>
<dbReference type="KEGG" id="pyg:AWM70_06105"/>
<evidence type="ECO:0000313" key="1">
    <source>
        <dbReference type="EMBL" id="ANS74207.1"/>
    </source>
</evidence>
<dbReference type="RefSeq" id="WP_068694804.1">
    <property type="nucleotide sequence ID" value="NZ_CP014167.1"/>
</dbReference>
<dbReference type="InterPro" id="IPR011466">
    <property type="entry name" value="DUF1572"/>
</dbReference>
<keyword evidence="2" id="KW-1185">Reference proteome</keyword>
<gene>
    <name evidence="1" type="ORF">AWM70_06105</name>
</gene>
<dbReference type="STRING" id="1462996.AWM70_06105"/>
<evidence type="ECO:0000313" key="2">
    <source>
        <dbReference type="Proteomes" id="UP000092573"/>
    </source>
</evidence>
<reference evidence="1 2" key="1">
    <citation type="submission" date="2016-01" db="EMBL/GenBank/DDBJ databases">
        <title>Complete Genome Sequence of Paenibacillus yonginensis DCY84, a novel Plant Growth-Promoting Bacteria with Elicitation of Induced Systemic Resistance.</title>
        <authorList>
            <person name="Kim Y.J."/>
            <person name="Yang D.C."/>
            <person name="Sukweenadhi J."/>
        </authorList>
    </citation>
    <scope>NUCLEOTIDE SEQUENCE [LARGE SCALE GENOMIC DNA]</scope>
    <source>
        <strain evidence="1 2">DCY84</strain>
    </source>
</reference>
<dbReference type="EMBL" id="CP014167">
    <property type="protein sequence ID" value="ANS74207.1"/>
    <property type="molecule type" value="Genomic_DNA"/>
</dbReference>
<evidence type="ECO:0008006" key="3">
    <source>
        <dbReference type="Google" id="ProtNLM"/>
    </source>
</evidence>
<sequence>MFDLQSLLFTRFQDIQKRMLLALEQLDDKQVNWRPNAASNSIANLIIHISGNIKERIGSGMNNIPFARDRDAEFEDLTRTQSELVAIINQAFTEVNDTLNAMDEESFKQTQEVRGQQRSHLETFIQTATHLAEHLGQILYIAKMLKNEDYVSTSTPKKKS</sequence>
<organism evidence="1 2">
    <name type="scientific">Paenibacillus yonginensis</name>
    <dbReference type="NCBI Taxonomy" id="1462996"/>
    <lineage>
        <taxon>Bacteria</taxon>
        <taxon>Bacillati</taxon>
        <taxon>Bacillota</taxon>
        <taxon>Bacilli</taxon>
        <taxon>Bacillales</taxon>
        <taxon>Paenibacillaceae</taxon>
        <taxon>Paenibacillus</taxon>
    </lineage>
</organism>
<dbReference type="InterPro" id="IPR034660">
    <property type="entry name" value="DinB/YfiT-like"/>
</dbReference>
<name>A0A1B1MYH2_9BACL</name>
<proteinExistence type="predicted"/>
<dbReference type="OrthoDB" id="68731at2"/>
<dbReference type="AlphaFoldDB" id="A0A1B1MYH2"/>
<dbReference type="SUPFAM" id="SSF109854">
    <property type="entry name" value="DinB/YfiT-like putative metalloenzymes"/>
    <property type="match status" value="1"/>
</dbReference>